<evidence type="ECO:0000313" key="8">
    <source>
        <dbReference type="Proteomes" id="UP000030651"/>
    </source>
</evidence>
<reference evidence="8" key="1">
    <citation type="journal article" date="2015" name="BMC Genomics">
        <title>Genomic and transcriptomic analysis of the endophytic fungus Pestalotiopsis fici reveals its lifestyle and high potential for synthesis of natural products.</title>
        <authorList>
            <person name="Wang X."/>
            <person name="Zhang X."/>
            <person name="Liu L."/>
            <person name="Xiang M."/>
            <person name="Wang W."/>
            <person name="Sun X."/>
            <person name="Che Y."/>
            <person name="Guo L."/>
            <person name="Liu G."/>
            <person name="Guo L."/>
            <person name="Wang C."/>
            <person name="Yin W.B."/>
            <person name="Stadler M."/>
            <person name="Zhang X."/>
            <person name="Liu X."/>
        </authorList>
    </citation>
    <scope>NUCLEOTIDE SEQUENCE [LARGE SCALE GENOMIC DNA]</scope>
    <source>
        <strain evidence="8">W106-1 / CGMCC3.15140</strain>
    </source>
</reference>
<dbReference type="OrthoDB" id="7777654at2759"/>
<feature type="chain" id="PRO_5004834287" description="Amine oxidase" evidence="5">
    <location>
        <begin position="19"/>
        <end position="551"/>
    </location>
</feature>
<dbReference type="InterPro" id="IPR050281">
    <property type="entry name" value="Flavin_monoamine_oxidase"/>
</dbReference>
<evidence type="ECO:0000256" key="3">
    <source>
        <dbReference type="PIRSR" id="PIRSR601613-1"/>
    </source>
</evidence>
<dbReference type="InterPro" id="IPR001613">
    <property type="entry name" value="Flavin_amine_oxidase"/>
</dbReference>
<dbReference type="InParanoid" id="W3X4Y8"/>
<dbReference type="Proteomes" id="UP000030651">
    <property type="component" value="Unassembled WGS sequence"/>
</dbReference>
<keyword evidence="4" id="KW-0285">Flavoprotein</keyword>
<comment type="cofactor">
    <cofactor evidence="1 4">
        <name>FAD</name>
        <dbReference type="ChEBI" id="CHEBI:57692"/>
    </cofactor>
</comment>
<keyword evidence="4" id="KW-0274">FAD</keyword>
<feature type="domain" description="Amine oxidase" evidence="6">
    <location>
        <begin position="48"/>
        <end position="493"/>
    </location>
</feature>
<evidence type="ECO:0000256" key="2">
    <source>
        <dbReference type="ARBA" id="ARBA00023002"/>
    </source>
</evidence>
<dbReference type="InterPro" id="IPR002937">
    <property type="entry name" value="Amino_oxidase"/>
</dbReference>
<keyword evidence="2 4" id="KW-0560">Oxidoreductase</keyword>
<dbReference type="eggNOG" id="KOG0029">
    <property type="taxonomic scope" value="Eukaryota"/>
</dbReference>
<dbReference type="GeneID" id="19271203"/>
<accession>W3X4Y8</accession>
<organism evidence="7 8">
    <name type="scientific">Pestalotiopsis fici (strain W106-1 / CGMCC3.15140)</name>
    <dbReference type="NCBI Taxonomy" id="1229662"/>
    <lineage>
        <taxon>Eukaryota</taxon>
        <taxon>Fungi</taxon>
        <taxon>Dikarya</taxon>
        <taxon>Ascomycota</taxon>
        <taxon>Pezizomycotina</taxon>
        <taxon>Sordariomycetes</taxon>
        <taxon>Xylariomycetidae</taxon>
        <taxon>Amphisphaeriales</taxon>
        <taxon>Sporocadaceae</taxon>
        <taxon>Pestalotiopsis</taxon>
    </lineage>
</organism>
<dbReference type="STRING" id="1229662.W3X4Y8"/>
<sequence length="551" mass="61490">MVILQQAVLLLTCGLATALPTDDNQKQNAQSSRKDCRRTQVAILGAGVAGIIAAQALSNHSVKDFLIVELQDEIGGRVHHAEFGKGTNGRPILVEFGANWAQGLGGHDHRHPGIVSLENPIWRLEKKWNIKNHYSNLSSISTYNESGAANFSSELPEFEGFLDRLAVEAGELLTDNIQDRTIREGLSLIGWKPEQRANPAAAEAVEWFMYDGEQAATPEETSLVFNEAVSNFTFRQFSNKSNFIIDQRGHNTWVKGEASEFLKPGDSRLLLNTTVTNITYSNSGVEIDIGDGGCICADYAICTFSVGVLQHEGAVSFEPALPPWKRTAIEMFQMGTYTKIFLQFPKRFWPNDTEFFLYADPIQRGWYPIWQSLDLEGFFPDSHVIFVTVTGRESYRVERMTDEETRIEVMDVLRAMFPDVEVPEPTAFLYPRWTQTPWAYGSYSYWPAGTTLEMHQNLRANVDRLWFAGEHTSASYFGYLQGAWFEGHDVGDRVAGLIRGGCVGEESIDGFQGGSGACGEMVRYETLHGTTDATEYNVKNGWAGSSLSFED</sequence>
<dbReference type="Gene3D" id="3.50.50.60">
    <property type="entry name" value="FAD/NAD(P)-binding domain"/>
    <property type="match status" value="1"/>
</dbReference>
<name>W3X4Y8_PESFW</name>
<dbReference type="Pfam" id="PF01593">
    <property type="entry name" value="Amino_oxidase"/>
    <property type="match status" value="1"/>
</dbReference>
<dbReference type="SUPFAM" id="SSF54373">
    <property type="entry name" value="FAD-linked reductases, C-terminal domain"/>
    <property type="match status" value="1"/>
</dbReference>
<gene>
    <name evidence="7" type="ORF">PFICI_06190</name>
</gene>
<dbReference type="EMBL" id="KI912112">
    <property type="protein sequence ID" value="ETS81188.1"/>
    <property type="molecule type" value="Genomic_DNA"/>
</dbReference>
<evidence type="ECO:0000313" key="7">
    <source>
        <dbReference type="EMBL" id="ETS81188.1"/>
    </source>
</evidence>
<dbReference type="FunCoup" id="W3X4Y8">
    <property type="interactions" value="410"/>
</dbReference>
<dbReference type="AlphaFoldDB" id="W3X4Y8"/>
<evidence type="ECO:0000256" key="5">
    <source>
        <dbReference type="SAM" id="SignalP"/>
    </source>
</evidence>
<keyword evidence="5" id="KW-0732">Signal</keyword>
<comment type="similarity">
    <text evidence="4">Belongs to the flavin monoamine oxidase family.</text>
</comment>
<dbReference type="EC" id="1.4.3.-" evidence="4"/>
<dbReference type="GO" id="GO:0006598">
    <property type="term" value="P:polyamine catabolic process"/>
    <property type="evidence" value="ECO:0007669"/>
    <property type="project" value="TreeGrafter"/>
</dbReference>
<dbReference type="PANTHER" id="PTHR10742:SF313">
    <property type="entry name" value="AMINE OXIDASE"/>
    <property type="match status" value="1"/>
</dbReference>
<dbReference type="PRINTS" id="PR00757">
    <property type="entry name" value="AMINEOXDASEF"/>
</dbReference>
<dbReference type="InterPro" id="IPR036188">
    <property type="entry name" value="FAD/NAD-bd_sf"/>
</dbReference>
<feature type="binding site" evidence="3">
    <location>
        <position position="275"/>
    </location>
    <ligand>
        <name>FAD</name>
        <dbReference type="ChEBI" id="CHEBI:57692"/>
    </ligand>
</feature>
<feature type="signal peptide" evidence="5">
    <location>
        <begin position="1"/>
        <end position="18"/>
    </location>
</feature>
<proteinExistence type="inferred from homology"/>
<dbReference type="Gene3D" id="3.90.660.10">
    <property type="match status" value="1"/>
</dbReference>
<evidence type="ECO:0000259" key="6">
    <source>
        <dbReference type="Pfam" id="PF01593"/>
    </source>
</evidence>
<evidence type="ECO:0000256" key="1">
    <source>
        <dbReference type="ARBA" id="ARBA00001974"/>
    </source>
</evidence>
<dbReference type="OMA" id="YSFRSTY"/>
<dbReference type="SUPFAM" id="SSF51905">
    <property type="entry name" value="FAD/NAD(P)-binding domain"/>
    <property type="match status" value="1"/>
</dbReference>
<keyword evidence="8" id="KW-1185">Reference proteome</keyword>
<evidence type="ECO:0000256" key="4">
    <source>
        <dbReference type="RuleBase" id="RU362067"/>
    </source>
</evidence>
<dbReference type="HOGENOM" id="CLU_004498_6_0_1"/>
<protein>
    <recommendedName>
        <fullName evidence="4">Amine oxidase</fullName>
        <ecNumber evidence="4">1.4.3.-</ecNumber>
    </recommendedName>
</protein>
<dbReference type="PANTHER" id="PTHR10742">
    <property type="entry name" value="FLAVIN MONOAMINE OXIDASE"/>
    <property type="match status" value="1"/>
</dbReference>
<dbReference type="RefSeq" id="XP_007832962.1">
    <property type="nucleotide sequence ID" value="XM_007834771.1"/>
</dbReference>
<dbReference type="KEGG" id="pfy:PFICI_06190"/>
<dbReference type="GO" id="GO:0016491">
    <property type="term" value="F:oxidoreductase activity"/>
    <property type="evidence" value="ECO:0007669"/>
    <property type="project" value="UniProtKB-KW"/>
</dbReference>